<keyword evidence="3" id="KW-1185">Reference proteome</keyword>
<organism evidence="2 3">
    <name type="scientific">Wickerhamomyces pijperi</name>
    <name type="common">Yeast</name>
    <name type="synonym">Pichia pijperi</name>
    <dbReference type="NCBI Taxonomy" id="599730"/>
    <lineage>
        <taxon>Eukaryota</taxon>
        <taxon>Fungi</taxon>
        <taxon>Dikarya</taxon>
        <taxon>Ascomycota</taxon>
        <taxon>Saccharomycotina</taxon>
        <taxon>Saccharomycetes</taxon>
        <taxon>Phaffomycetales</taxon>
        <taxon>Wickerhamomycetaceae</taxon>
        <taxon>Wickerhamomyces</taxon>
    </lineage>
</organism>
<evidence type="ECO:0000313" key="3">
    <source>
        <dbReference type="Proteomes" id="UP000774326"/>
    </source>
</evidence>
<sequence length="70" mass="7968">RKRSYFGSSNGELRSSLEDGLYDEESTQPIEPAGLDELEADELSNDESFTLKLFMARTLIGYWRTSDELS</sequence>
<gene>
    <name evidence="2" type="ORF">WICPIJ_004666</name>
</gene>
<dbReference type="Proteomes" id="UP000774326">
    <property type="component" value="Unassembled WGS sequence"/>
</dbReference>
<feature type="region of interest" description="Disordered" evidence="1">
    <location>
        <begin position="1"/>
        <end position="36"/>
    </location>
</feature>
<accession>A0A9P8TLU3</accession>
<proteinExistence type="predicted"/>
<evidence type="ECO:0000313" key="2">
    <source>
        <dbReference type="EMBL" id="KAH3684363.1"/>
    </source>
</evidence>
<protein>
    <submittedName>
        <fullName evidence="2">Uncharacterized protein</fullName>
    </submittedName>
</protein>
<dbReference type="AlphaFoldDB" id="A0A9P8TLU3"/>
<dbReference type="EMBL" id="JAEUBG010002575">
    <property type="protein sequence ID" value="KAH3684363.1"/>
    <property type="molecule type" value="Genomic_DNA"/>
</dbReference>
<reference evidence="2" key="1">
    <citation type="journal article" date="2021" name="Open Biol.">
        <title>Shared evolutionary footprints suggest mitochondrial oxidative damage underlies multiple complex I losses in fungi.</title>
        <authorList>
            <person name="Schikora-Tamarit M.A."/>
            <person name="Marcet-Houben M."/>
            <person name="Nosek J."/>
            <person name="Gabaldon T."/>
        </authorList>
    </citation>
    <scope>NUCLEOTIDE SEQUENCE</scope>
    <source>
        <strain evidence="2">CBS2887</strain>
    </source>
</reference>
<reference evidence="2" key="2">
    <citation type="submission" date="2021-01" db="EMBL/GenBank/DDBJ databases">
        <authorList>
            <person name="Schikora-Tamarit M.A."/>
        </authorList>
    </citation>
    <scope>NUCLEOTIDE SEQUENCE</scope>
    <source>
        <strain evidence="2">CBS2887</strain>
    </source>
</reference>
<comment type="caution">
    <text evidence="2">The sequence shown here is derived from an EMBL/GenBank/DDBJ whole genome shotgun (WGS) entry which is preliminary data.</text>
</comment>
<feature type="compositionally biased region" description="Polar residues" evidence="1">
    <location>
        <begin position="1"/>
        <end position="13"/>
    </location>
</feature>
<name>A0A9P8TLU3_WICPI</name>
<feature type="non-terminal residue" evidence="2">
    <location>
        <position position="1"/>
    </location>
</feature>
<evidence type="ECO:0000256" key="1">
    <source>
        <dbReference type="SAM" id="MobiDB-lite"/>
    </source>
</evidence>